<dbReference type="Proteomes" id="UP000249016">
    <property type="component" value="Unassembled WGS sequence"/>
</dbReference>
<keyword evidence="4" id="KW-1185">Reference proteome</keyword>
<sequence>MAGQAYTQAAIPLLARTSPFTAHHDYTKSLNTTTAFSRLTSLITLGRPAIGSTSRLSLALLLNEGFGVTYEKFDKDDLNLKFETGTHPEWMEIPGDIIIYGDGLLQRNSVLMKTTDWEAVDVAESIDRPASFRLVNYIQATPERSDEYEPYYSLGHFQPITQDILNETNFVYDEAGSRTHFEFNSVEVWGGDAHVGLFDFTRIYPFPSDQCEKHDYSLSHILPIESKYNLMLRPGRTFARSAVRPEETSCDNTGEQFLNGIMHQQPEDWNYNKVLLVDTSAVSYGVQPRDFLPVIEQPSGFCWSPVKQSGQLLDNWRMRLAGDAGQGDGSMGAITKLIKSESQGLYAWHSHGVELLPLEPMNLQATDTGTILTSSGAVFHQGIPISRKYGTVHPDSVWSHAGQMGAWDARMGVLLRHDTGGLDLLSQSENLTDLIETLTLPLSAGSDVTMSNWTCFTGVDSENGDVWITLCKVTGQAHTLGYSTKLRVFVGEYDAYPALYGNRGRLLLSVNPANPHQLWANNRGQYGQFYGSYFPTLLRFIVNVQPTQNKTFTNGHILVNVGGWPQITKVTHWTPNGGEAQRHILTPHTDDRFSYHRDCLQYPAHEWNWDESKERLRGHYQTVELEIANDESNTPAHIMSYKTIFRSA</sequence>
<organism evidence="3 4">
    <name type="scientific">Spirosoma telluris</name>
    <dbReference type="NCBI Taxonomy" id="2183553"/>
    <lineage>
        <taxon>Bacteria</taxon>
        <taxon>Pseudomonadati</taxon>
        <taxon>Bacteroidota</taxon>
        <taxon>Cytophagia</taxon>
        <taxon>Cytophagales</taxon>
        <taxon>Cytophagaceae</taxon>
        <taxon>Spirosoma</taxon>
    </lineage>
</organism>
<accession>A0A327NDS9</accession>
<name>A0A327NDS9_9BACT</name>
<feature type="domain" description="Crassvirus muzzle protein C-terminal" evidence="1">
    <location>
        <begin position="524"/>
        <end position="602"/>
    </location>
</feature>
<gene>
    <name evidence="3" type="ORF">HMF3257_00330</name>
</gene>
<dbReference type="InterPro" id="IPR057889">
    <property type="entry name" value="crAss_MUZ_N"/>
</dbReference>
<dbReference type="Pfam" id="PF25729">
    <property type="entry name" value="crAss_MUZ_C"/>
    <property type="match status" value="1"/>
</dbReference>
<protein>
    <submittedName>
        <fullName evidence="3">Uncharacterized protein</fullName>
    </submittedName>
</protein>
<dbReference type="InterPro" id="IPR057888">
    <property type="entry name" value="crAss_MUZ_C"/>
</dbReference>
<feature type="domain" description="Crassvirus muzzle protein N-terminal region" evidence="2">
    <location>
        <begin position="171"/>
        <end position="507"/>
    </location>
</feature>
<reference evidence="3 4" key="1">
    <citation type="submission" date="2018-06" db="EMBL/GenBank/DDBJ databases">
        <title>Spirosoma sp. HMF3257 Genome sequencing and assembly.</title>
        <authorList>
            <person name="Kang H."/>
            <person name="Cha I."/>
            <person name="Kim H."/>
            <person name="Kang J."/>
            <person name="Joh K."/>
        </authorList>
    </citation>
    <scope>NUCLEOTIDE SEQUENCE [LARGE SCALE GENOMIC DNA]</scope>
    <source>
        <strain evidence="3 4">HMF3257</strain>
    </source>
</reference>
<proteinExistence type="predicted"/>
<evidence type="ECO:0000259" key="1">
    <source>
        <dbReference type="Pfam" id="PF25729"/>
    </source>
</evidence>
<evidence type="ECO:0000313" key="3">
    <source>
        <dbReference type="EMBL" id="RAI73252.1"/>
    </source>
</evidence>
<comment type="caution">
    <text evidence="3">The sequence shown here is derived from an EMBL/GenBank/DDBJ whole genome shotgun (WGS) entry which is preliminary data.</text>
</comment>
<dbReference type="EMBL" id="QLII01000001">
    <property type="protein sequence ID" value="RAI73252.1"/>
    <property type="molecule type" value="Genomic_DNA"/>
</dbReference>
<dbReference type="AlphaFoldDB" id="A0A327NDS9"/>
<dbReference type="Pfam" id="PF25731">
    <property type="entry name" value="crAss_MUZ"/>
    <property type="match status" value="1"/>
</dbReference>
<evidence type="ECO:0000313" key="4">
    <source>
        <dbReference type="Proteomes" id="UP000249016"/>
    </source>
</evidence>
<evidence type="ECO:0000259" key="2">
    <source>
        <dbReference type="Pfam" id="PF25731"/>
    </source>
</evidence>